<dbReference type="EMBL" id="FNAT01000004">
    <property type="protein sequence ID" value="SDE83914.1"/>
    <property type="molecule type" value="Genomic_DNA"/>
</dbReference>
<dbReference type="PANTHER" id="PTHR43798:SF31">
    <property type="entry name" value="AB HYDROLASE SUPERFAMILY PROTEIN YCLE"/>
    <property type="match status" value="1"/>
</dbReference>
<dbReference type="AlphaFoldDB" id="A0A1G7G6Y9"/>
<dbReference type="InterPro" id="IPR026968">
    <property type="entry name" value="PcaD/CatD"/>
</dbReference>
<sequence length="265" mass="28197">MRRMVEARDGTRLATRIAGPENGPALVLAHALGTDMTLWDEAIPLLPEGLRVLRWDMRGHGGSDVPAAPYAMGTLVSDAEAVIEAHDLREVVFAGISLGGMVAQALAVKRLDLVRALVLSNTAAKIGTPKLWDERIAAVRQSGLAPQADAVIERWFGPRSRMGPAAARARRVLTGTDVEGYAGCCAAVSGTDLYTPVSGLRLPLLGLAGSEDRSTPPDLVRETIDLVPGSRFEIVRRAGHLPPLERPADWAAPVSEFLRAIGHTG</sequence>
<dbReference type="Gene3D" id="3.40.50.1820">
    <property type="entry name" value="alpha/beta hydrolase"/>
    <property type="match status" value="1"/>
</dbReference>
<dbReference type="Proteomes" id="UP000198922">
    <property type="component" value="Unassembled WGS sequence"/>
</dbReference>
<evidence type="ECO:0000313" key="4">
    <source>
        <dbReference type="Proteomes" id="UP000198922"/>
    </source>
</evidence>
<reference evidence="4" key="1">
    <citation type="submission" date="2016-10" db="EMBL/GenBank/DDBJ databases">
        <authorList>
            <person name="Varghese N."/>
            <person name="Submissions S."/>
        </authorList>
    </citation>
    <scope>NUCLEOTIDE SEQUENCE [LARGE SCALE GENOMIC DNA]</scope>
    <source>
        <strain evidence="4">DSM 21424</strain>
    </source>
</reference>
<dbReference type="GO" id="GO:0016020">
    <property type="term" value="C:membrane"/>
    <property type="evidence" value="ECO:0007669"/>
    <property type="project" value="TreeGrafter"/>
</dbReference>
<dbReference type="Pfam" id="PF00561">
    <property type="entry name" value="Abhydrolase_1"/>
    <property type="match status" value="1"/>
</dbReference>
<keyword evidence="1" id="KW-0378">Hydrolase</keyword>
<dbReference type="GO" id="GO:0047570">
    <property type="term" value="F:3-oxoadipate enol-lactonase activity"/>
    <property type="evidence" value="ECO:0007669"/>
    <property type="project" value="InterPro"/>
</dbReference>
<evidence type="ECO:0000259" key="2">
    <source>
        <dbReference type="Pfam" id="PF00561"/>
    </source>
</evidence>
<organism evidence="3 4">
    <name type="scientific">Limimaricola pyoseonensis</name>
    <dbReference type="NCBI Taxonomy" id="521013"/>
    <lineage>
        <taxon>Bacteria</taxon>
        <taxon>Pseudomonadati</taxon>
        <taxon>Pseudomonadota</taxon>
        <taxon>Alphaproteobacteria</taxon>
        <taxon>Rhodobacterales</taxon>
        <taxon>Paracoccaceae</taxon>
        <taxon>Limimaricola</taxon>
    </lineage>
</organism>
<dbReference type="InterPro" id="IPR000073">
    <property type="entry name" value="AB_hydrolase_1"/>
</dbReference>
<dbReference type="InterPro" id="IPR029058">
    <property type="entry name" value="AB_hydrolase_fold"/>
</dbReference>
<dbReference type="STRING" id="521013.SAMN04488567_2756"/>
<dbReference type="PRINTS" id="PR00111">
    <property type="entry name" value="ABHYDROLASE"/>
</dbReference>
<evidence type="ECO:0000256" key="1">
    <source>
        <dbReference type="ARBA" id="ARBA00022801"/>
    </source>
</evidence>
<dbReference type="RefSeq" id="WP_423222124.1">
    <property type="nucleotide sequence ID" value="NZ_FNAT01000004.1"/>
</dbReference>
<dbReference type="NCBIfam" id="TIGR02427">
    <property type="entry name" value="protocat_pcaD"/>
    <property type="match status" value="1"/>
</dbReference>
<keyword evidence="4" id="KW-1185">Reference proteome</keyword>
<feature type="domain" description="AB hydrolase-1" evidence="2">
    <location>
        <begin position="24"/>
        <end position="247"/>
    </location>
</feature>
<evidence type="ECO:0000313" key="3">
    <source>
        <dbReference type="EMBL" id="SDE83914.1"/>
    </source>
</evidence>
<proteinExistence type="predicted"/>
<dbReference type="InterPro" id="IPR050266">
    <property type="entry name" value="AB_hydrolase_sf"/>
</dbReference>
<protein>
    <submittedName>
        <fullName evidence="3">3-oxoadipate enol-lactonase</fullName>
    </submittedName>
</protein>
<name>A0A1G7G6Y9_9RHOB</name>
<dbReference type="SUPFAM" id="SSF53474">
    <property type="entry name" value="alpha/beta-Hydrolases"/>
    <property type="match status" value="1"/>
</dbReference>
<dbReference type="GO" id="GO:0042952">
    <property type="term" value="P:beta-ketoadipate pathway"/>
    <property type="evidence" value="ECO:0007669"/>
    <property type="project" value="InterPro"/>
</dbReference>
<dbReference type="PANTHER" id="PTHR43798">
    <property type="entry name" value="MONOACYLGLYCEROL LIPASE"/>
    <property type="match status" value="1"/>
</dbReference>
<gene>
    <name evidence="3" type="ORF">SAMN04488567_2756</name>
</gene>
<accession>A0A1G7G6Y9</accession>